<dbReference type="RefSeq" id="WP_148904648.1">
    <property type="nucleotide sequence ID" value="NZ_VSZQ01000253.1"/>
</dbReference>
<comment type="caution">
    <text evidence="2">The sequence shown here is derived from an EMBL/GenBank/DDBJ whole genome shotgun (WGS) entry which is preliminary data.</text>
</comment>
<accession>A0A5D4IC17</accession>
<protein>
    <submittedName>
        <fullName evidence="2">Uncharacterized protein</fullName>
    </submittedName>
</protein>
<evidence type="ECO:0000313" key="2">
    <source>
        <dbReference type="EMBL" id="TYR50707.1"/>
    </source>
</evidence>
<dbReference type="AlphaFoldDB" id="A0A5D4IC17"/>
<sequence length="191" mass="20616">MPHTTLEALASDMAARLPGGWTSTYQRYALYEDQFPTTNRLWDTGHVQHIALTYVLGHGAVLRGPEGQELYVTDRPRYPHEVVVAPLEPDRAGIGPHHFDGVEEPSGIAVPAAPVRAAAAVARRLLPRYEQALLKVLQQVEDLPKPPVNASRARTSAVTTGHGKLEAGLPTTALARQTASSPAGRAPTRRS</sequence>
<proteinExistence type="predicted"/>
<gene>
    <name evidence="2" type="ORF">FY004_32230</name>
</gene>
<feature type="region of interest" description="Disordered" evidence="1">
    <location>
        <begin position="145"/>
        <end position="191"/>
    </location>
</feature>
<evidence type="ECO:0000313" key="3">
    <source>
        <dbReference type="Proteomes" id="UP000323242"/>
    </source>
</evidence>
<dbReference type="EMBL" id="VSZQ01000253">
    <property type="protein sequence ID" value="TYR50707.1"/>
    <property type="molecule type" value="Genomic_DNA"/>
</dbReference>
<name>A0A5D4IC17_9ACTN</name>
<evidence type="ECO:0000256" key="1">
    <source>
        <dbReference type="SAM" id="MobiDB-lite"/>
    </source>
</evidence>
<reference evidence="2 3" key="1">
    <citation type="submission" date="2019-08" db="EMBL/GenBank/DDBJ databases">
        <title>Draft genome for granaticin producer strain Streptomyces parvus C05.</title>
        <authorList>
            <person name="Gonzalez-Pimentel J.L."/>
        </authorList>
    </citation>
    <scope>NUCLEOTIDE SEQUENCE [LARGE SCALE GENOMIC DNA]</scope>
    <source>
        <strain evidence="2 3">C05</strain>
    </source>
</reference>
<keyword evidence="3" id="KW-1185">Reference proteome</keyword>
<dbReference type="Proteomes" id="UP000323242">
    <property type="component" value="Unassembled WGS sequence"/>
</dbReference>
<organism evidence="2 3">
    <name type="scientific">Streptomyces parvus</name>
    <dbReference type="NCBI Taxonomy" id="66428"/>
    <lineage>
        <taxon>Bacteria</taxon>
        <taxon>Bacillati</taxon>
        <taxon>Actinomycetota</taxon>
        <taxon>Actinomycetes</taxon>
        <taxon>Kitasatosporales</taxon>
        <taxon>Streptomycetaceae</taxon>
        <taxon>Streptomyces</taxon>
    </lineage>
</organism>